<keyword evidence="3" id="KW-1185">Reference proteome</keyword>
<dbReference type="AlphaFoldDB" id="A0A0E0EKP9"/>
<feature type="domain" description="DUF7597" evidence="1">
    <location>
        <begin position="108"/>
        <end position="181"/>
    </location>
</feature>
<organism evidence="2">
    <name type="scientific">Oryza meridionalis</name>
    <dbReference type="NCBI Taxonomy" id="40149"/>
    <lineage>
        <taxon>Eukaryota</taxon>
        <taxon>Viridiplantae</taxon>
        <taxon>Streptophyta</taxon>
        <taxon>Embryophyta</taxon>
        <taxon>Tracheophyta</taxon>
        <taxon>Spermatophyta</taxon>
        <taxon>Magnoliopsida</taxon>
        <taxon>Liliopsida</taxon>
        <taxon>Poales</taxon>
        <taxon>Poaceae</taxon>
        <taxon>BOP clade</taxon>
        <taxon>Oryzoideae</taxon>
        <taxon>Oryzeae</taxon>
        <taxon>Oryzinae</taxon>
        <taxon>Oryza</taxon>
    </lineage>
</organism>
<reference evidence="2" key="2">
    <citation type="submission" date="2018-05" db="EMBL/GenBank/DDBJ databases">
        <title>OmerRS3 (Oryza meridionalis Reference Sequence Version 3).</title>
        <authorList>
            <person name="Zhang J."/>
            <person name="Kudrna D."/>
            <person name="Lee S."/>
            <person name="Talag J."/>
            <person name="Welchert J."/>
            <person name="Wing R.A."/>
        </authorList>
    </citation>
    <scope>NUCLEOTIDE SEQUENCE [LARGE SCALE GENOMIC DNA]</scope>
    <source>
        <strain evidence="2">cv. OR44</strain>
    </source>
</reference>
<accession>A0A0E0EKP9</accession>
<dbReference type="HOGENOM" id="CLU_1430134_0_0_1"/>
<dbReference type="Gramene" id="OMERI08G10030.1">
    <property type="protein sequence ID" value="OMERI08G10030.1"/>
    <property type="gene ID" value="OMERI08G10030"/>
</dbReference>
<evidence type="ECO:0000313" key="2">
    <source>
        <dbReference type="EnsemblPlants" id="OMERI08G10030.1"/>
    </source>
</evidence>
<dbReference type="InterPro" id="IPR056018">
    <property type="entry name" value="DUF7597"/>
</dbReference>
<name>A0A0E0EKP9_9ORYZ</name>
<evidence type="ECO:0000259" key="1">
    <source>
        <dbReference type="Pfam" id="PF24530"/>
    </source>
</evidence>
<dbReference type="Pfam" id="PF24530">
    <property type="entry name" value="DUF7597"/>
    <property type="match status" value="1"/>
</dbReference>
<sequence>MVIIRPSEMGPFVADHVKLRDMRPVFCSKKVGVSVDSQPKKKSAPTQLINAVATGLNSRDSGRGNGNFVWQPKKLSPAILQPPHLLQSATEATVLSPQSSLPMANLNPNPHRFLRQGHIVHLGGNLWVPRVDLTIPQRPERRHEDFCLALVHPQVPEQDWDHHRLLILDHILDERLFEVEDAWGQDHPMD</sequence>
<dbReference type="EnsemblPlants" id="OMERI08G10030.1">
    <property type="protein sequence ID" value="OMERI08G10030.1"/>
    <property type="gene ID" value="OMERI08G10030"/>
</dbReference>
<proteinExistence type="predicted"/>
<evidence type="ECO:0000313" key="3">
    <source>
        <dbReference type="Proteomes" id="UP000008021"/>
    </source>
</evidence>
<protein>
    <recommendedName>
        <fullName evidence="1">DUF7597 domain-containing protein</fullName>
    </recommendedName>
</protein>
<dbReference type="Proteomes" id="UP000008021">
    <property type="component" value="Chromosome 8"/>
</dbReference>
<reference evidence="2" key="1">
    <citation type="submission" date="2015-04" db="UniProtKB">
        <authorList>
            <consortium name="EnsemblPlants"/>
        </authorList>
    </citation>
    <scope>IDENTIFICATION</scope>
</reference>